<evidence type="ECO:0000313" key="4">
    <source>
        <dbReference type="Proteomes" id="UP000177057"/>
    </source>
</evidence>
<dbReference type="Proteomes" id="UP000177057">
    <property type="component" value="Unassembled WGS sequence"/>
</dbReference>
<feature type="transmembrane region" description="Helical" evidence="2">
    <location>
        <begin position="213"/>
        <end position="234"/>
    </location>
</feature>
<feature type="compositionally biased region" description="Low complexity" evidence="1">
    <location>
        <begin position="41"/>
        <end position="54"/>
    </location>
</feature>
<sequence>MDNSNNTNWPNDPNPTPPTSGSPIPDLAPTPGTTTPLSSNSPWSTPTQPLSSPTFPTPSMPSYTDPAQTQSFTSPANQNNTPTQAAITTEQPNSPTPPSMNTSPLDNPWGAPSQPPVIDGPTTPQPTWMPNSSETIASNATINPPISPQPAQTETPLPVDNAPTDLSHLLGNNALATNEPVSQPLAETLVVPPNASPEVPNLPMEPRKGIPKWLIGVGISLLIVIAAASAYFILGIGQPSKQTTSIPAEVAQQTIKTAPPINPPASTPPENQPTATGSASFGELQEGNQPQQATSAAELLRQRQQGR</sequence>
<feature type="region of interest" description="Disordered" evidence="1">
    <location>
        <begin position="255"/>
        <end position="307"/>
    </location>
</feature>
<feature type="compositionally biased region" description="Polar residues" evidence="1">
    <location>
        <begin position="286"/>
        <end position="295"/>
    </location>
</feature>
<feature type="compositionally biased region" description="Polar residues" evidence="1">
    <location>
        <begin position="31"/>
        <end position="40"/>
    </location>
</feature>
<reference evidence="3 4" key="1">
    <citation type="journal article" date="2016" name="Nat. Commun.">
        <title>Thousands of microbial genomes shed light on interconnected biogeochemical processes in an aquifer system.</title>
        <authorList>
            <person name="Anantharaman K."/>
            <person name="Brown C.T."/>
            <person name="Hug L.A."/>
            <person name="Sharon I."/>
            <person name="Castelle C.J."/>
            <person name="Probst A.J."/>
            <person name="Thomas B.C."/>
            <person name="Singh A."/>
            <person name="Wilkins M.J."/>
            <person name="Karaoz U."/>
            <person name="Brodie E.L."/>
            <person name="Williams K.H."/>
            <person name="Hubbard S.S."/>
            <person name="Banfield J.F."/>
        </authorList>
    </citation>
    <scope>NUCLEOTIDE SEQUENCE [LARGE SCALE GENOMIC DNA]</scope>
</reference>
<evidence type="ECO:0000256" key="2">
    <source>
        <dbReference type="SAM" id="Phobius"/>
    </source>
</evidence>
<protein>
    <submittedName>
        <fullName evidence="3">Uncharacterized protein</fullName>
    </submittedName>
</protein>
<proteinExistence type="predicted"/>
<feature type="region of interest" description="Disordered" evidence="1">
    <location>
        <begin position="1"/>
        <end position="168"/>
    </location>
</feature>
<evidence type="ECO:0000313" key="3">
    <source>
        <dbReference type="EMBL" id="OGE72450.1"/>
    </source>
</evidence>
<feature type="compositionally biased region" description="Low complexity" evidence="1">
    <location>
        <begin position="1"/>
        <end position="11"/>
    </location>
</feature>
<organism evidence="3 4">
    <name type="scientific">Candidatus Daviesbacteria bacterium RIFCSPLOWO2_02_FULL_38_15</name>
    <dbReference type="NCBI Taxonomy" id="1797794"/>
    <lineage>
        <taxon>Bacteria</taxon>
        <taxon>Candidatus Daviesiibacteriota</taxon>
    </lineage>
</organism>
<gene>
    <name evidence="3" type="ORF">A3H40_04360</name>
</gene>
<dbReference type="STRING" id="1797794.A3H40_04360"/>
<name>A0A1F5N4R9_9BACT</name>
<evidence type="ECO:0000256" key="1">
    <source>
        <dbReference type="SAM" id="MobiDB-lite"/>
    </source>
</evidence>
<keyword evidence="2" id="KW-1133">Transmembrane helix</keyword>
<accession>A0A1F5N4R9</accession>
<feature type="compositionally biased region" description="Polar residues" evidence="1">
    <location>
        <begin position="65"/>
        <end position="91"/>
    </location>
</feature>
<dbReference type="EMBL" id="MFDV01000008">
    <property type="protein sequence ID" value="OGE72450.1"/>
    <property type="molecule type" value="Genomic_DNA"/>
</dbReference>
<keyword evidence="2" id="KW-0472">Membrane</keyword>
<feature type="compositionally biased region" description="Pro residues" evidence="1">
    <location>
        <begin position="260"/>
        <end position="271"/>
    </location>
</feature>
<comment type="caution">
    <text evidence="3">The sequence shown here is derived from an EMBL/GenBank/DDBJ whole genome shotgun (WGS) entry which is preliminary data.</text>
</comment>
<dbReference type="AlphaFoldDB" id="A0A1F5N4R9"/>
<feature type="compositionally biased region" description="Polar residues" evidence="1">
    <location>
        <begin position="125"/>
        <end position="155"/>
    </location>
</feature>
<keyword evidence="2" id="KW-0812">Transmembrane</keyword>